<dbReference type="Pfam" id="PF01266">
    <property type="entry name" value="DAO"/>
    <property type="match status" value="1"/>
</dbReference>
<dbReference type="Proteomes" id="UP000485058">
    <property type="component" value="Unassembled WGS sequence"/>
</dbReference>
<gene>
    <name evidence="2" type="ORF">HaLaN_31122</name>
</gene>
<feature type="domain" description="FAD dependent oxidoreductase" evidence="1">
    <location>
        <begin position="14"/>
        <end position="47"/>
    </location>
</feature>
<evidence type="ECO:0000313" key="3">
    <source>
        <dbReference type="Proteomes" id="UP000485058"/>
    </source>
</evidence>
<name>A0A6A0AH81_HAELA</name>
<dbReference type="EMBL" id="BLLF01006129">
    <property type="protein sequence ID" value="GFH31982.1"/>
    <property type="molecule type" value="Genomic_DNA"/>
</dbReference>
<proteinExistence type="predicted"/>
<protein>
    <submittedName>
        <fullName evidence="2">FAD dependent oxidoreductase</fullName>
    </submittedName>
</protein>
<reference evidence="2 3" key="1">
    <citation type="submission" date="2020-02" db="EMBL/GenBank/DDBJ databases">
        <title>Draft genome sequence of Haematococcus lacustris strain NIES-144.</title>
        <authorList>
            <person name="Morimoto D."/>
            <person name="Nakagawa S."/>
            <person name="Yoshida T."/>
            <person name="Sawayama S."/>
        </authorList>
    </citation>
    <scope>NUCLEOTIDE SEQUENCE [LARGE SCALE GENOMIC DNA]</scope>
    <source>
        <strain evidence="2 3">NIES-144</strain>
    </source>
</reference>
<dbReference type="Gene3D" id="3.50.50.60">
    <property type="entry name" value="FAD/NAD(P)-binding domain"/>
    <property type="match status" value="1"/>
</dbReference>
<comment type="caution">
    <text evidence="2">The sequence shown here is derived from an EMBL/GenBank/DDBJ whole genome shotgun (WGS) entry which is preliminary data.</text>
</comment>
<accession>A0A6A0AH81</accession>
<evidence type="ECO:0000259" key="1">
    <source>
        <dbReference type="Pfam" id="PF01266"/>
    </source>
</evidence>
<dbReference type="SUPFAM" id="SSF51905">
    <property type="entry name" value="FAD/NAD(P)-binding domain"/>
    <property type="match status" value="1"/>
</dbReference>
<dbReference type="InterPro" id="IPR036188">
    <property type="entry name" value="FAD/NAD-bd_sf"/>
</dbReference>
<keyword evidence="3" id="KW-1185">Reference proteome</keyword>
<evidence type="ECO:0000313" key="2">
    <source>
        <dbReference type="EMBL" id="GFH31982.1"/>
    </source>
</evidence>
<sequence>MPCPAPGQDHKSGVVIVGGGPTGLATAMMLAKRGWTDITLLERRPALDHEERERSYV</sequence>
<organism evidence="2 3">
    <name type="scientific">Haematococcus lacustris</name>
    <name type="common">Green alga</name>
    <name type="synonym">Haematococcus pluvialis</name>
    <dbReference type="NCBI Taxonomy" id="44745"/>
    <lineage>
        <taxon>Eukaryota</taxon>
        <taxon>Viridiplantae</taxon>
        <taxon>Chlorophyta</taxon>
        <taxon>core chlorophytes</taxon>
        <taxon>Chlorophyceae</taxon>
        <taxon>CS clade</taxon>
        <taxon>Chlamydomonadales</taxon>
        <taxon>Haematococcaceae</taxon>
        <taxon>Haematococcus</taxon>
    </lineage>
</organism>
<dbReference type="AlphaFoldDB" id="A0A6A0AH81"/>
<dbReference type="InterPro" id="IPR006076">
    <property type="entry name" value="FAD-dep_OxRdtase"/>
</dbReference>
<feature type="non-terminal residue" evidence="2">
    <location>
        <position position="1"/>
    </location>
</feature>